<accession>A0AAW0TH54</accession>
<proteinExistence type="predicted"/>
<evidence type="ECO:0000313" key="1">
    <source>
        <dbReference type="EMBL" id="KAK8387034.1"/>
    </source>
</evidence>
<name>A0AAW0TH54_SCYPA</name>
<gene>
    <name evidence="1" type="ORF">O3P69_018002</name>
</gene>
<keyword evidence="2" id="KW-1185">Reference proteome</keyword>
<dbReference type="EMBL" id="JARAKH010000030">
    <property type="protein sequence ID" value="KAK8387034.1"/>
    <property type="molecule type" value="Genomic_DNA"/>
</dbReference>
<dbReference type="AlphaFoldDB" id="A0AAW0TH54"/>
<organism evidence="1 2">
    <name type="scientific">Scylla paramamosain</name>
    <name type="common">Mud crab</name>
    <dbReference type="NCBI Taxonomy" id="85552"/>
    <lineage>
        <taxon>Eukaryota</taxon>
        <taxon>Metazoa</taxon>
        <taxon>Ecdysozoa</taxon>
        <taxon>Arthropoda</taxon>
        <taxon>Crustacea</taxon>
        <taxon>Multicrustacea</taxon>
        <taxon>Malacostraca</taxon>
        <taxon>Eumalacostraca</taxon>
        <taxon>Eucarida</taxon>
        <taxon>Decapoda</taxon>
        <taxon>Pleocyemata</taxon>
        <taxon>Brachyura</taxon>
        <taxon>Eubrachyura</taxon>
        <taxon>Portunoidea</taxon>
        <taxon>Portunidae</taxon>
        <taxon>Portuninae</taxon>
        <taxon>Scylla</taxon>
    </lineage>
</organism>
<protein>
    <submittedName>
        <fullName evidence="1">Uncharacterized protein</fullName>
    </submittedName>
</protein>
<comment type="caution">
    <text evidence="1">The sequence shown here is derived from an EMBL/GenBank/DDBJ whole genome shotgun (WGS) entry which is preliminary data.</text>
</comment>
<evidence type="ECO:0000313" key="2">
    <source>
        <dbReference type="Proteomes" id="UP001487740"/>
    </source>
</evidence>
<reference evidence="1 2" key="1">
    <citation type="submission" date="2023-03" db="EMBL/GenBank/DDBJ databases">
        <title>High-quality genome of Scylla paramamosain provides insights in environmental adaptation.</title>
        <authorList>
            <person name="Zhang L."/>
        </authorList>
    </citation>
    <scope>NUCLEOTIDE SEQUENCE [LARGE SCALE GENOMIC DNA]</scope>
    <source>
        <strain evidence="1">LZ_2023a</strain>
        <tissue evidence="1">Muscle</tissue>
    </source>
</reference>
<dbReference type="Proteomes" id="UP001487740">
    <property type="component" value="Unassembled WGS sequence"/>
</dbReference>
<sequence>MWKFRSPTIITWEHSRTLEQSVEFLRQEVSAGLAWSVPTLLPCTRKATSDIVADSRAHTKCYKVVNELKRVDKPCS</sequence>